<evidence type="ECO:0000313" key="3">
    <source>
        <dbReference type="Proteomes" id="UP001175271"/>
    </source>
</evidence>
<accession>A0AA39HDT5</accession>
<comment type="caution">
    <text evidence="2">The sequence shown here is derived from an EMBL/GenBank/DDBJ whole genome shotgun (WGS) entry which is preliminary data.</text>
</comment>
<evidence type="ECO:0000256" key="1">
    <source>
        <dbReference type="SAM" id="SignalP"/>
    </source>
</evidence>
<gene>
    <name evidence="2" type="ORF">QR680_016903</name>
</gene>
<dbReference type="Proteomes" id="UP001175271">
    <property type="component" value="Unassembled WGS sequence"/>
</dbReference>
<name>A0AA39HDT5_9BILA</name>
<keyword evidence="1" id="KW-0732">Signal</keyword>
<sequence>MRSLSFWIAFWVLLPFAYYGANGQIIQTPTFTFSINPPVRWTYLDTTYRIPGEATPAAAYPVYPGQWTTQRDAKQAMENDLRNSVLRALQQQKIYGGFPQLTVSGYFPDNGLIVTNASWNTLRKVGTYFAEGGAVTILRSVNDQDTGTPVVKQMTVRVAGLLPLDVSLWRNVANQLFVNMAVESKVRFLTAINVY</sequence>
<proteinExistence type="predicted"/>
<keyword evidence="3" id="KW-1185">Reference proteome</keyword>
<protein>
    <recommendedName>
        <fullName evidence="4">DUF4136 domain-containing protein</fullName>
    </recommendedName>
</protein>
<reference evidence="2" key="1">
    <citation type="submission" date="2023-06" db="EMBL/GenBank/DDBJ databases">
        <title>Genomic analysis of the entomopathogenic nematode Steinernema hermaphroditum.</title>
        <authorList>
            <person name="Schwarz E.M."/>
            <person name="Heppert J.K."/>
            <person name="Baniya A."/>
            <person name="Schwartz H.T."/>
            <person name="Tan C.-H."/>
            <person name="Antoshechkin I."/>
            <person name="Sternberg P.W."/>
            <person name="Goodrich-Blair H."/>
            <person name="Dillman A.R."/>
        </authorList>
    </citation>
    <scope>NUCLEOTIDE SEQUENCE</scope>
    <source>
        <strain evidence="2">PS9179</strain>
        <tissue evidence="2">Whole animal</tissue>
    </source>
</reference>
<evidence type="ECO:0008006" key="4">
    <source>
        <dbReference type="Google" id="ProtNLM"/>
    </source>
</evidence>
<organism evidence="2 3">
    <name type="scientific">Steinernema hermaphroditum</name>
    <dbReference type="NCBI Taxonomy" id="289476"/>
    <lineage>
        <taxon>Eukaryota</taxon>
        <taxon>Metazoa</taxon>
        <taxon>Ecdysozoa</taxon>
        <taxon>Nematoda</taxon>
        <taxon>Chromadorea</taxon>
        <taxon>Rhabditida</taxon>
        <taxon>Tylenchina</taxon>
        <taxon>Panagrolaimomorpha</taxon>
        <taxon>Strongyloidoidea</taxon>
        <taxon>Steinernematidae</taxon>
        <taxon>Steinernema</taxon>
    </lineage>
</organism>
<evidence type="ECO:0000313" key="2">
    <source>
        <dbReference type="EMBL" id="KAK0403421.1"/>
    </source>
</evidence>
<dbReference type="EMBL" id="JAUCMV010000004">
    <property type="protein sequence ID" value="KAK0403421.1"/>
    <property type="molecule type" value="Genomic_DNA"/>
</dbReference>
<feature type="chain" id="PRO_5041302671" description="DUF4136 domain-containing protein" evidence="1">
    <location>
        <begin position="24"/>
        <end position="195"/>
    </location>
</feature>
<dbReference type="AlphaFoldDB" id="A0AA39HDT5"/>
<feature type="signal peptide" evidence="1">
    <location>
        <begin position="1"/>
        <end position="23"/>
    </location>
</feature>